<feature type="chain" id="PRO_5036453528" description="Secreted protein" evidence="1">
    <location>
        <begin position="20"/>
        <end position="96"/>
    </location>
</feature>
<evidence type="ECO:0000313" key="3">
    <source>
        <dbReference type="Proteomes" id="UP000887013"/>
    </source>
</evidence>
<evidence type="ECO:0000313" key="2">
    <source>
        <dbReference type="EMBL" id="GFT17573.1"/>
    </source>
</evidence>
<name>A0A8X6NJ00_NEPPI</name>
<feature type="signal peptide" evidence="1">
    <location>
        <begin position="1"/>
        <end position="19"/>
    </location>
</feature>
<proteinExistence type="predicted"/>
<dbReference type="EMBL" id="BMAW01010154">
    <property type="protein sequence ID" value="GFT17573.1"/>
    <property type="molecule type" value="Genomic_DNA"/>
</dbReference>
<dbReference type="Proteomes" id="UP000887013">
    <property type="component" value="Unassembled WGS sequence"/>
</dbReference>
<accession>A0A8X6NJ00</accession>
<dbReference type="AlphaFoldDB" id="A0A8X6NJ00"/>
<reference evidence="2" key="1">
    <citation type="submission" date="2020-08" db="EMBL/GenBank/DDBJ databases">
        <title>Multicomponent nature underlies the extraordinary mechanical properties of spider dragline silk.</title>
        <authorList>
            <person name="Kono N."/>
            <person name="Nakamura H."/>
            <person name="Mori M."/>
            <person name="Yoshida Y."/>
            <person name="Ohtoshi R."/>
            <person name="Malay A.D."/>
            <person name="Moran D.A.P."/>
            <person name="Tomita M."/>
            <person name="Numata K."/>
            <person name="Arakawa K."/>
        </authorList>
    </citation>
    <scope>NUCLEOTIDE SEQUENCE</scope>
</reference>
<gene>
    <name evidence="2" type="ORF">NPIL_455701</name>
</gene>
<keyword evidence="1" id="KW-0732">Signal</keyword>
<protein>
    <recommendedName>
        <fullName evidence="4">Secreted protein</fullName>
    </recommendedName>
</protein>
<evidence type="ECO:0008006" key="4">
    <source>
        <dbReference type="Google" id="ProtNLM"/>
    </source>
</evidence>
<keyword evidence="3" id="KW-1185">Reference proteome</keyword>
<evidence type="ECO:0000256" key="1">
    <source>
        <dbReference type="SAM" id="SignalP"/>
    </source>
</evidence>
<organism evidence="2 3">
    <name type="scientific">Nephila pilipes</name>
    <name type="common">Giant wood spider</name>
    <name type="synonym">Nephila maculata</name>
    <dbReference type="NCBI Taxonomy" id="299642"/>
    <lineage>
        <taxon>Eukaryota</taxon>
        <taxon>Metazoa</taxon>
        <taxon>Ecdysozoa</taxon>
        <taxon>Arthropoda</taxon>
        <taxon>Chelicerata</taxon>
        <taxon>Arachnida</taxon>
        <taxon>Araneae</taxon>
        <taxon>Araneomorphae</taxon>
        <taxon>Entelegynae</taxon>
        <taxon>Araneoidea</taxon>
        <taxon>Nephilidae</taxon>
        <taxon>Nephila</taxon>
    </lineage>
</organism>
<sequence length="96" mass="10978">MHFLTLIFFFFLLFPFSERGWPSVMELLFLGRFLSTSLSPKVAMIAGMGCSGSTSTWIRNFTTSVRPVIFQPLLEFAPINPRLRESSLNYSPYADM</sequence>
<comment type="caution">
    <text evidence="2">The sequence shown here is derived from an EMBL/GenBank/DDBJ whole genome shotgun (WGS) entry which is preliminary data.</text>
</comment>